<comment type="caution">
    <text evidence="8">The sequence shown here is derived from an EMBL/GenBank/DDBJ whole genome shotgun (WGS) entry which is preliminary data.</text>
</comment>
<dbReference type="InterPro" id="IPR017941">
    <property type="entry name" value="Rieske_2Fe-2S"/>
</dbReference>
<protein>
    <submittedName>
        <fullName evidence="8">(2Fe-2S)-binding protein</fullName>
    </submittedName>
</protein>
<keyword evidence="1" id="KW-0001">2Fe-2S</keyword>
<dbReference type="AlphaFoldDB" id="A0A0P9ETD4"/>
<dbReference type="CDD" id="cd03467">
    <property type="entry name" value="Rieske"/>
    <property type="match status" value="1"/>
</dbReference>
<evidence type="ECO:0000259" key="7">
    <source>
        <dbReference type="PROSITE" id="PS51296"/>
    </source>
</evidence>
<evidence type="ECO:0000256" key="2">
    <source>
        <dbReference type="ARBA" id="ARBA00022723"/>
    </source>
</evidence>
<evidence type="ECO:0000256" key="6">
    <source>
        <dbReference type="ARBA" id="ARBA00038001"/>
    </source>
</evidence>
<organism evidence="8 9">
    <name type="scientific">Alicyclobacillus ferrooxydans</name>
    <dbReference type="NCBI Taxonomy" id="471514"/>
    <lineage>
        <taxon>Bacteria</taxon>
        <taxon>Bacillati</taxon>
        <taxon>Bacillota</taxon>
        <taxon>Bacilli</taxon>
        <taxon>Bacillales</taxon>
        <taxon>Alicyclobacillaceae</taxon>
        <taxon>Alicyclobacillus</taxon>
    </lineage>
</organism>
<dbReference type="RefSeq" id="WP_054970965.1">
    <property type="nucleotide sequence ID" value="NZ_LJCO01000085.1"/>
</dbReference>
<feature type="domain" description="Rieske" evidence="7">
    <location>
        <begin position="4"/>
        <end position="96"/>
    </location>
</feature>
<dbReference type="SUPFAM" id="SSF50022">
    <property type="entry name" value="ISP domain"/>
    <property type="match status" value="1"/>
</dbReference>
<dbReference type="STRING" id="471514.AN477_20030"/>
<comment type="similarity">
    <text evidence="6">Belongs to the bacterial ring-hydroxylating dioxygenase ferredoxin component family.</text>
</comment>
<gene>
    <name evidence="8" type="ORF">AN477_20030</name>
</gene>
<evidence type="ECO:0000256" key="4">
    <source>
        <dbReference type="ARBA" id="ARBA00023014"/>
    </source>
</evidence>
<evidence type="ECO:0000256" key="1">
    <source>
        <dbReference type="ARBA" id="ARBA00022714"/>
    </source>
</evidence>
<reference evidence="8 9" key="1">
    <citation type="submission" date="2015-09" db="EMBL/GenBank/DDBJ databases">
        <title>Draft genome sequence of Alicyclobacillus ferrooxydans DSM 22381.</title>
        <authorList>
            <person name="Hemp J."/>
        </authorList>
    </citation>
    <scope>NUCLEOTIDE SEQUENCE [LARGE SCALE GENOMIC DNA]</scope>
    <source>
        <strain evidence="8 9">TC-34</strain>
    </source>
</reference>
<dbReference type="EMBL" id="LJCO01000085">
    <property type="protein sequence ID" value="KPV42056.1"/>
    <property type="molecule type" value="Genomic_DNA"/>
</dbReference>
<dbReference type="GO" id="GO:0004497">
    <property type="term" value="F:monooxygenase activity"/>
    <property type="evidence" value="ECO:0007669"/>
    <property type="project" value="UniProtKB-ARBA"/>
</dbReference>
<dbReference type="PROSITE" id="PS51296">
    <property type="entry name" value="RIESKE"/>
    <property type="match status" value="1"/>
</dbReference>
<evidence type="ECO:0000313" key="8">
    <source>
        <dbReference type="EMBL" id="KPV42056.1"/>
    </source>
</evidence>
<evidence type="ECO:0000256" key="5">
    <source>
        <dbReference type="ARBA" id="ARBA00034078"/>
    </source>
</evidence>
<dbReference type="Pfam" id="PF00355">
    <property type="entry name" value="Rieske"/>
    <property type="match status" value="1"/>
</dbReference>
<keyword evidence="4" id="KW-0411">Iron-sulfur</keyword>
<dbReference type="GO" id="GO:0046872">
    <property type="term" value="F:metal ion binding"/>
    <property type="evidence" value="ECO:0007669"/>
    <property type="project" value="UniProtKB-KW"/>
</dbReference>
<dbReference type="PANTHER" id="PTHR21496">
    <property type="entry name" value="FERREDOXIN-RELATED"/>
    <property type="match status" value="1"/>
</dbReference>
<comment type="cofactor">
    <cofactor evidence="5">
        <name>[2Fe-2S] cluster</name>
        <dbReference type="ChEBI" id="CHEBI:190135"/>
    </cofactor>
</comment>
<sequence>MANWILAGTASELEQSGAKVITGAIVVFAHEGQFYAVENRCPHMGFPLHMGSVCDGILTCHWHHARFDVCSGGTLDPWADDVPAHDVKVEDGQVYVFDEPKVRKGIERHKHRLREGLQQNLSLIIAKSVVALMEAKVPPTEIAAVGIDFGTRQRSAGWGSGLTILSAMVNVLPKLDTYGQILALVHGLTHVARDCAGRAPKYALDPLPPSEFSTKRLAAWYRECIEVRDTDGAERVLLAACERGADSRTLADMMLLAATDHVYLDGGHTFDFHNKAFEMTDAMKGEISAQILTSLVPLLGNPTRSEELQNWRAPIDLIEPMQRAFSVLDSHPLATDGSLPDGFDEAEFVELLLSDNPNLSVEQLTSALLDGADPVRLAQLVVLAAAERIVRFHTQNDFGDWIAVLHTFTHAHAVQVRLQKRAHPLVIRALYHTVTRIYLDRFLNVPAAKRPNAKSVRDAGTRQTAEFLTLLDQRQQVNEAAAWVSEYLETGGDRRELLNTLGHALLREDAEFHSFQMYEAAVQEFDAWDASASSVASYAKETLLIALARYLAAHAPTARELPQIVRIAWRLSRNEKLYEAD</sequence>
<accession>A0A0P9ETD4</accession>
<proteinExistence type="inferred from homology"/>
<name>A0A0P9ETD4_9BACL</name>
<evidence type="ECO:0000313" key="9">
    <source>
        <dbReference type="Proteomes" id="UP000050482"/>
    </source>
</evidence>
<keyword evidence="3" id="KW-0408">Iron</keyword>
<dbReference type="GO" id="GO:0016705">
    <property type="term" value="F:oxidoreductase activity, acting on paired donors, with incorporation or reduction of molecular oxygen"/>
    <property type="evidence" value="ECO:0007669"/>
    <property type="project" value="UniProtKB-ARBA"/>
</dbReference>
<dbReference type="InterPro" id="IPR036922">
    <property type="entry name" value="Rieske_2Fe-2S_sf"/>
</dbReference>
<dbReference type="PATRIC" id="fig|471514.4.peg.1111"/>
<dbReference type="Gene3D" id="2.102.10.10">
    <property type="entry name" value="Rieske [2Fe-2S] iron-sulphur domain"/>
    <property type="match status" value="1"/>
</dbReference>
<dbReference type="OrthoDB" id="9795104at2"/>
<keyword evidence="2" id="KW-0479">Metal-binding</keyword>
<keyword evidence="9" id="KW-1185">Reference proteome</keyword>
<dbReference type="Proteomes" id="UP000050482">
    <property type="component" value="Unassembled WGS sequence"/>
</dbReference>
<dbReference type="GO" id="GO:0051537">
    <property type="term" value="F:2 iron, 2 sulfur cluster binding"/>
    <property type="evidence" value="ECO:0007669"/>
    <property type="project" value="UniProtKB-KW"/>
</dbReference>
<evidence type="ECO:0000256" key="3">
    <source>
        <dbReference type="ARBA" id="ARBA00023004"/>
    </source>
</evidence>
<dbReference type="PANTHER" id="PTHR21496:SF0">
    <property type="entry name" value="RIESKE DOMAIN-CONTAINING PROTEIN"/>
    <property type="match status" value="1"/>
</dbReference>